<dbReference type="RefSeq" id="WP_344314086.1">
    <property type="nucleotide sequence ID" value="NZ_BAAANY010000031.1"/>
</dbReference>
<dbReference type="SUPFAM" id="SSF55729">
    <property type="entry name" value="Acyl-CoA N-acyltransferases (Nat)"/>
    <property type="match status" value="2"/>
</dbReference>
<dbReference type="CDD" id="cd04301">
    <property type="entry name" value="NAT_SF"/>
    <property type="match status" value="1"/>
</dbReference>
<feature type="domain" description="N-acetyltransferase" evidence="1">
    <location>
        <begin position="1"/>
        <end position="165"/>
    </location>
</feature>
<evidence type="ECO:0000259" key="1">
    <source>
        <dbReference type="PROSITE" id="PS51186"/>
    </source>
</evidence>
<dbReference type="InterPro" id="IPR016181">
    <property type="entry name" value="Acyl_CoA_acyltransferase"/>
</dbReference>
<reference evidence="3" key="1">
    <citation type="journal article" date="2019" name="Int. J. Syst. Evol. Microbiol.">
        <title>The Global Catalogue of Microorganisms (GCM) 10K type strain sequencing project: providing services to taxonomists for standard genome sequencing and annotation.</title>
        <authorList>
            <consortium name="The Broad Institute Genomics Platform"/>
            <consortium name="The Broad Institute Genome Sequencing Center for Infectious Disease"/>
            <person name="Wu L."/>
            <person name="Ma J."/>
        </authorList>
    </citation>
    <scope>NUCLEOTIDE SEQUENCE [LARGE SCALE GENOMIC DNA]</scope>
    <source>
        <strain evidence="3">JCM 14718</strain>
    </source>
</reference>
<organism evidence="2 3">
    <name type="scientific">Fodinicola feengrottensis</name>
    <dbReference type="NCBI Taxonomy" id="435914"/>
    <lineage>
        <taxon>Bacteria</taxon>
        <taxon>Bacillati</taxon>
        <taxon>Actinomycetota</taxon>
        <taxon>Actinomycetes</taxon>
        <taxon>Mycobacteriales</taxon>
        <taxon>Fodinicola</taxon>
    </lineage>
</organism>
<sequence length="338" mass="37661">MRLRTVDPNDDQAFAGWFSVVEASYQHDRPGERNWLLEELQARGRGSKAERFVDVAAIDDGAVVGAARLGLPLLENLRLVGLSQLAVRPDRRRAGIGTALLAEVERLATAAGRDLLEADLDEPGWPEVPDPGRIFAGRHGFECAQVAVRRDLTLPADRERIDTLEVQCRRYVSGYALRTWRDRCPQDLVDDRAVLAARMSTDAPMGDLERAAEHWDADRVRDREGLQLAQNRSWVAVGAIHQASGRMVGFTEVGFPLRAPERGYQWDTLVRREHRGHRLGAWMKVANLRQLADVSPVTTLVTTWNADDNAPMIAVNKSLGCAANGALTHWTKRLGDQR</sequence>
<name>A0ABP4UJY3_9ACTN</name>
<dbReference type="Gene3D" id="3.40.630.30">
    <property type="match status" value="1"/>
</dbReference>
<evidence type="ECO:0000313" key="2">
    <source>
        <dbReference type="EMBL" id="GAA1706980.1"/>
    </source>
</evidence>
<accession>A0ABP4UJY3</accession>
<dbReference type="InterPro" id="IPR000182">
    <property type="entry name" value="GNAT_dom"/>
</dbReference>
<dbReference type="Pfam" id="PF00583">
    <property type="entry name" value="Acetyltransf_1"/>
    <property type="match status" value="1"/>
</dbReference>
<dbReference type="Proteomes" id="UP001500618">
    <property type="component" value="Unassembled WGS sequence"/>
</dbReference>
<proteinExistence type="predicted"/>
<comment type="caution">
    <text evidence="2">The sequence shown here is derived from an EMBL/GenBank/DDBJ whole genome shotgun (WGS) entry which is preliminary data.</text>
</comment>
<gene>
    <name evidence="2" type="ORF">GCM10009765_65520</name>
</gene>
<evidence type="ECO:0000313" key="3">
    <source>
        <dbReference type="Proteomes" id="UP001500618"/>
    </source>
</evidence>
<keyword evidence="3" id="KW-1185">Reference proteome</keyword>
<dbReference type="EMBL" id="BAAANY010000031">
    <property type="protein sequence ID" value="GAA1706980.1"/>
    <property type="molecule type" value="Genomic_DNA"/>
</dbReference>
<protein>
    <submittedName>
        <fullName evidence="2">GNAT family N-acetyltransferase</fullName>
    </submittedName>
</protein>
<dbReference type="PROSITE" id="PS51186">
    <property type="entry name" value="GNAT"/>
    <property type="match status" value="1"/>
</dbReference>